<evidence type="ECO:0008006" key="4">
    <source>
        <dbReference type="Google" id="ProtNLM"/>
    </source>
</evidence>
<evidence type="ECO:0000313" key="2">
    <source>
        <dbReference type="EMBL" id="AKQ68327.1"/>
    </source>
</evidence>
<dbReference type="RefSeq" id="WP_002633119.1">
    <property type="nucleotide sequence ID" value="NZ_CP012109.1"/>
</dbReference>
<evidence type="ECO:0000256" key="1">
    <source>
        <dbReference type="SAM" id="SignalP"/>
    </source>
</evidence>
<dbReference type="Proteomes" id="UP000009026">
    <property type="component" value="Chromosome"/>
</dbReference>
<organism evidence="2 3">
    <name type="scientific">Pseudomyxococcus hansupus</name>
    <dbReference type="NCBI Taxonomy" id="1297742"/>
    <lineage>
        <taxon>Bacteria</taxon>
        <taxon>Pseudomonadati</taxon>
        <taxon>Myxococcota</taxon>
        <taxon>Myxococcia</taxon>
        <taxon>Myxococcales</taxon>
        <taxon>Cystobacterineae</taxon>
        <taxon>Myxococcaceae</taxon>
        <taxon>Pseudomyxococcus</taxon>
    </lineage>
</organism>
<gene>
    <name evidence="2" type="ORF">A176_005239</name>
</gene>
<sequence length="384" mass="42649">MKHVVLTLLLLLGLPAHALGEKAEECTGCHTSKRTVAQQRFGNGLGRWTDAQCFGCHAELNDVAVKRHQRIQDPRYVAVPVREERLKSMATVSPLSYMSAPESVEPEGAVPRISLERLGDFLKRPSTLSVVEGGRAPRMMAYPDLRPRELAEIARMLGVKTVARAAKAVPLNTAERQQADALWASRCKSCHAGEQRLSGRSAVTLGLFTPEWIHAYANNRVTSPRPETRTMPEVPLNLDEARLLHRLFGAMRTEEQKSLDARVAALELEATPMPAQLPPGFVNFLWGPFFRTATCVHCHATSPRAARAFTANEAGMKQYLRDRSGRELWMRLATRHEEDRHGLVAALPGMPMAGAPIPQETLGLIGRWVLERCPDPQGKTWCRP</sequence>
<name>A0A0H4XJ77_9BACT</name>
<protein>
    <recommendedName>
        <fullName evidence="4">Cytochrome c family protein</fullName>
    </recommendedName>
</protein>
<reference evidence="2 3" key="1">
    <citation type="journal article" date="2016" name="PLoS ONE">
        <title>Complete Genome Sequence and Comparative Genomics of a Novel Myxobacterium Myxococcus hansupus.</title>
        <authorList>
            <person name="Sharma G."/>
            <person name="Narwani T."/>
            <person name="Subramanian S."/>
        </authorList>
    </citation>
    <scope>NUCLEOTIDE SEQUENCE [LARGE SCALE GENOMIC DNA]</scope>
    <source>
        <strain evidence="3">mixupus</strain>
    </source>
</reference>
<dbReference type="InterPro" id="IPR036280">
    <property type="entry name" value="Multihaem_cyt_sf"/>
</dbReference>
<evidence type="ECO:0000313" key="3">
    <source>
        <dbReference type="Proteomes" id="UP000009026"/>
    </source>
</evidence>
<accession>A0A0H4XJ77</accession>
<keyword evidence="3" id="KW-1185">Reference proteome</keyword>
<dbReference type="STRING" id="1297742.A176_005239"/>
<dbReference type="AlphaFoldDB" id="A0A0H4XJ77"/>
<dbReference type="KEGG" id="mym:A176_005239"/>
<feature type="chain" id="PRO_5005213679" description="Cytochrome c family protein" evidence="1">
    <location>
        <begin position="19"/>
        <end position="384"/>
    </location>
</feature>
<proteinExistence type="predicted"/>
<keyword evidence="1" id="KW-0732">Signal</keyword>
<feature type="signal peptide" evidence="1">
    <location>
        <begin position="1"/>
        <end position="18"/>
    </location>
</feature>
<dbReference type="eggNOG" id="ENOG5033PKA">
    <property type="taxonomic scope" value="Bacteria"/>
</dbReference>
<dbReference type="PATRIC" id="fig|1297742.4.peg.5320"/>
<dbReference type="OrthoDB" id="5379055at2"/>
<dbReference type="EMBL" id="CP012109">
    <property type="protein sequence ID" value="AKQ68327.1"/>
    <property type="molecule type" value="Genomic_DNA"/>
</dbReference>
<dbReference type="SUPFAM" id="SSF48695">
    <property type="entry name" value="Multiheme cytochromes"/>
    <property type="match status" value="2"/>
</dbReference>